<keyword evidence="3" id="KW-1185">Reference proteome</keyword>
<sequence length="196" mass="21728">MSSSASNRNNELNLSFCHDWWFANDSRSPTVEPKIPAESKSSTTNQVTQSTSRTSRSNIPATSKSTSGRPSKRQAPCSSAKFNTGRRNLQITPSSSHSTLQTVKIMLNTSDHDMSDGSDGENTPSKAHSNQKLPNTHKKGHPSMLLNSHRPPSLGRRSRQTSRSRRSVSTRASRISHLRSPRLRKNVRGSKRAPKR</sequence>
<feature type="compositionally biased region" description="Polar residues" evidence="1">
    <location>
        <begin position="59"/>
        <end position="69"/>
    </location>
</feature>
<organism evidence="2 3">
    <name type="scientific">Allacma fusca</name>
    <dbReference type="NCBI Taxonomy" id="39272"/>
    <lineage>
        <taxon>Eukaryota</taxon>
        <taxon>Metazoa</taxon>
        <taxon>Ecdysozoa</taxon>
        <taxon>Arthropoda</taxon>
        <taxon>Hexapoda</taxon>
        <taxon>Collembola</taxon>
        <taxon>Symphypleona</taxon>
        <taxon>Sminthuridae</taxon>
        <taxon>Allacma</taxon>
    </lineage>
</organism>
<dbReference type="AlphaFoldDB" id="A0A8J2PUX8"/>
<name>A0A8J2PUX8_9HEXA</name>
<comment type="caution">
    <text evidence="2">The sequence shown here is derived from an EMBL/GenBank/DDBJ whole genome shotgun (WGS) entry which is preliminary data.</text>
</comment>
<feature type="region of interest" description="Disordered" evidence="1">
    <location>
        <begin position="27"/>
        <end position="196"/>
    </location>
</feature>
<protein>
    <submittedName>
        <fullName evidence="2">Uncharacterized protein</fullName>
    </submittedName>
</protein>
<dbReference type="Proteomes" id="UP000708208">
    <property type="component" value="Unassembled WGS sequence"/>
</dbReference>
<feature type="compositionally biased region" description="Low complexity" evidence="1">
    <location>
        <begin position="39"/>
        <end position="58"/>
    </location>
</feature>
<reference evidence="2" key="1">
    <citation type="submission" date="2021-06" db="EMBL/GenBank/DDBJ databases">
        <authorList>
            <person name="Hodson N. C."/>
            <person name="Mongue J. A."/>
            <person name="Jaron S. K."/>
        </authorList>
    </citation>
    <scope>NUCLEOTIDE SEQUENCE</scope>
</reference>
<feature type="compositionally biased region" description="Polar residues" evidence="1">
    <location>
        <begin position="120"/>
        <end position="134"/>
    </location>
</feature>
<gene>
    <name evidence="2" type="ORF">AFUS01_LOCUS33143</name>
</gene>
<accession>A0A8J2PUX8</accession>
<feature type="compositionally biased region" description="Basic residues" evidence="1">
    <location>
        <begin position="156"/>
        <end position="196"/>
    </location>
</feature>
<feature type="compositionally biased region" description="Polar residues" evidence="1">
    <location>
        <begin position="76"/>
        <end position="102"/>
    </location>
</feature>
<evidence type="ECO:0000256" key="1">
    <source>
        <dbReference type="SAM" id="MobiDB-lite"/>
    </source>
</evidence>
<dbReference type="EMBL" id="CAJVCH010527790">
    <property type="protein sequence ID" value="CAG7822900.1"/>
    <property type="molecule type" value="Genomic_DNA"/>
</dbReference>
<evidence type="ECO:0000313" key="3">
    <source>
        <dbReference type="Proteomes" id="UP000708208"/>
    </source>
</evidence>
<evidence type="ECO:0000313" key="2">
    <source>
        <dbReference type="EMBL" id="CAG7822900.1"/>
    </source>
</evidence>
<proteinExistence type="predicted"/>